<dbReference type="SMART" id="SM00717">
    <property type="entry name" value="SANT"/>
    <property type="match status" value="1"/>
</dbReference>
<dbReference type="Proteomes" id="UP001346149">
    <property type="component" value="Unassembled WGS sequence"/>
</dbReference>
<sequence length="96" mass="10899">MASSFLQRASASTWTAKENKAFERALAVYDKDTPDRWLNVAKAVEGKTVEDVKKHYQALVEDVMYIETGLIPFPNYQTSGTSINGEEKRMKNLKLQ</sequence>
<evidence type="ECO:0000313" key="8">
    <source>
        <dbReference type="Proteomes" id="UP001346149"/>
    </source>
</evidence>
<comment type="caution">
    <text evidence="7">The sequence shown here is derived from an EMBL/GenBank/DDBJ whole genome shotgun (WGS) entry which is preliminary data.</text>
</comment>
<evidence type="ECO:0000313" key="7">
    <source>
        <dbReference type="EMBL" id="KAK4772785.1"/>
    </source>
</evidence>
<name>A0AAN7KTI2_TRANT</name>
<dbReference type="PROSITE" id="PS51293">
    <property type="entry name" value="SANT"/>
    <property type="match status" value="1"/>
</dbReference>
<accession>A0AAN7KTI2</accession>
<dbReference type="PANTHER" id="PTHR43952:SF13">
    <property type="entry name" value="OS05G0567600 PROTEIN"/>
    <property type="match status" value="1"/>
</dbReference>
<dbReference type="InterPro" id="IPR001005">
    <property type="entry name" value="SANT/Myb"/>
</dbReference>
<feature type="domain" description="SANT" evidence="6">
    <location>
        <begin position="9"/>
        <end position="56"/>
    </location>
</feature>
<keyword evidence="4" id="KW-0539">Nucleus</keyword>
<organism evidence="7 8">
    <name type="scientific">Trapa natans</name>
    <name type="common">Water chestnut</name>
    <dbReference type="NCBI Taxonomy" id="22666"/>
    <lineage>
        <taxon>Eukaryota</taxon>
        <taxon>Viridiplantae</taxon>
        <taxon>Streptophyta</taxon>
        <taxon>Embryophyta</taxon>
        <taxon>Tracheophyta</taxon>
        <taxon>Spermatophyta</taxon>
        <taxon>Magnoliopsida</taxon>
        <taxon>eudicotyledons</taxon>
        <taxon>Gunneridae</taxon>
        <taxon>Pentapetalae</taxon>
        <taxon>rosids</taxon>
        <taxon>malvids</taxon>
        <taxon>Myrtales</taxon>
        <taxon>Lythraceae</taxon>
        <taxon>Trapa</taxon>
    </lineage>
</organism>
<comment type="subcellular location">
    <subcellularLocation>
        <location evidence="1">Nucleus</location>
    </subcellularLocation>
</comment>
<dbReference type="Gene3D" id="1.10.10.60">
    <property type="entry name" value="Homeodomain-like"/>
    <property type="match status" value="1"/>
</dbReference>
<dbReference type="CDD" id="cd00167">
    <property type="entry name" value="SANT"/>
    <property type="match status" value="1"/>
</dbReference>
<dbReference type="Pfam" id="PF23082">
    <property type="entry name" value="Myb_DNA-binding_2"/>
    <property type="match status" value="1"/>
</dbReference>
<dbReference type="GO" id="GO:0005634">
    <property type="term" value="C:nucleus"/>
    <property type="evidence" value="ECO:0007669"/>
    <property type="project" value="UniProtKB-SubCell"/>
</dbReference>
<evidence type="ECO:0000256" key="4">
    <source>
        <dbReference type="ARBA" id="ARBA00023242"/>
    </source>
</evidence>
<keyword evidence="2" id="KW-0805">Transcription regulation</keyword>
<evidence type="ECO:0000256" key="2">
    <source>
        <dbReference type="ARBA" id="ARBA00023015"/>
    </source>
</evidence>
<dbReference type="InterPro" id="IPR044636">
    <property type="entry name" value="RADIALIS-like"/>
</dbReference>
<evidence type="ECO:0000256" key="3">
    <source>
        <dbReference type="ARBA" id="ARBA00023163"/>
    </source>
</evidence>
<dbReference type="FunFam" id="1.10.10.60:FF:000154">
    <property type="entry name" value="Transcription factor SRM1"/>
    <property type="match status" value="1"/>
</dbReference>
<dbReference type="PROSITE" id="PS50090">
    <property type="entry name" value="MYB_LIKE"/>
    <property type="match status" value="1"/>
</dbReference>
<reference evidence="7 8" key="1">
    <citation type="journal article" date="2023" name="Hortic Res">
        <title>Pangenome of water caltrop reveals structural variations and asymmetric subgenome divergence after allopolyploidization.</title>
        <authorList>
            <person name="Zhang X."/>
            <person name="Chen Y."/>
            <person name="Wang L."/>
            <person name="Yuan Y."/>
            <person name="Fang M."/>
            <person name="Shi L."/>
            <person name="Lu R."/>
            <person name="Comes H.P."/>
            <person name="Ma Y."/>
            <person name="Chen Y."/>
            <person name="Huang G."/>
            <person name="Zhou Y."/>
            <person name="Zheng Z."/>
            <person name="Qiu Y."/>
        </authorList>
    </citation>
    <scope>NUCLEOTIDE SEQUENCE [LARGE SCALE GENOMIC DNA]</scope>
    <source>
        <strain evidence="7">F231</strain>
    </source>
</reference>
<keyword evidence="3" id="KW-0804">Transcription</keyword>
<dbReference type="InterPro" id="IPR017884">
    <property type="entry name" value="SANT_dom"/>
</dbReference>
<keyword evidence="8" id="KW-1185">Reference proteome</keyword>
<dbReference type="PANTHER" id="PTHR43952">
    <property type="entry name" value="MYB FAMILY TRANSCRIPTION FACTOR-RELATED"/>
    <property type="match status" value="1"/>
</dbReference>
<dbReference type="InterPro" id="IPR009057">
    <property type="entry name" value="Homeodomain-like_sf"/>
</dbReference>
<evidence type="ECO:0000256" key="1">
    <source>
        <dbReference type="ARBA" id="ARBA00004123"/>
    </source>
</evidence>
<evidence type="ECO:0000259" key="6">
    <source>
        <dbReference type="PROSITE" id="PS51293"/>
    </source>
</evidence>
<proteinExistence type="predicted"/>
<dbReference type="AlphaFoldDB" id="A0AAN7KTI2"/>
<dbReference type="SUPFAM" id="SSF46689">
    <property type="entry name" value="Homeodomain-like"/>
    <property type="match status" value="1"/>
</dbReference>
<dbReference type="GO" id="GO:0003700">
    <property type="term" value="F:DNA-binding transcription factor activity"/>
    <property type="evidence" value="ECO:0007669"/>
    <property type="project" value="InterPro"/>
</dbReference>
<gene>
    <name evidence="7" type="ORF">SAY86_014560</name>
</gene>
<dbReference type="EMBL" id="JAXQNO010000020">
    <property type="protein sequence ID" value="KAK4772785.1"/>
    <property type="molecule type" value="Genomic_DNA"/>
</dbReference>
<feature type="domain" description="Myb-like" evidence="5">
    <location>
        <begin position="6"/>
        <end position="60"/>
    </location>
</feature>
<protein>
    <submittedName>
        <fullName evidence="7">Uncharacterized protein</fullName>
    </submittedName>
</protein>
<evidence type="ECO:0000259" key="5">
    <source>
        <dbReference type="PROSITE" id="PS50090"/>
    </source>
</evidence>